<evidence type="ECO:0000259" key="1">
    <source>
        <dbReference type="Pfam" id="PF01844"/>
    </source>
</evidence>
<gene>
    <name evidence="2" type="ORF">LCGC14_2875830</name>
</gene>
<dbReference type="AlphaFoldDB" id="A0A0F8Y1Q9"/>
<dbReference type="Pfam" id="PF01844">
    <property type="entry name" value="HNH"/>
    <property type="match status" value="1"/>
</dbReference>
<sequence>HIDHHYPFCGGNKLTLYNAVVLCRSCNSRKGYKNPKKFYTLGKLKLLENKLKIVGMYYNFFNRQYLEDKYGSK</sequence>
<dbReference type="GO" id="GO:0003676">
    <property type="term" value="F:nucleic acid binding"/>
    <property type="evidence" value="ECO:0007669"/>
    <property type="project" value="InterPro"/>
</dbReference>
<name>A0A0F8Y1Q9_9ZZZZ</name>
<dbReference type="GO" id="GO:0004519">
    <property type="term" value="F:endonuclease activity"/>
    <property type="evidence" value="ECO:0007669"/>
    <property type="project" value="InterPro"/>
</dbReference>
<protein>
    <recommendedName>
        <fullName evidence="1">HNH domain-containing protein</fullName>
    </recommendedName>
</protein>
<organism evidence="2">
    <name type="scientific">marine sediment metagenome</name>
    <dbReference type="NCBI Taxonomy" id="412755"/>
    <lineage>
        <taxon>unclassified sequences</taxon>
        <taxon>metagenomes</taxon>
        <taxon>ecological metagenomes</taxon>
    </lineage>
</organism>
<proteinExistence type="predicted"/>
<dbReference type="Gene3D" id="1.10.30.50">
    <property type="match status" value="1"/>
</dbReference>
<dbReference type="GO" id="GO:0008270">
    <property type="term" value="F:zinc ion binding"/>
    <property type="evidence" value="ECO:0007669"/>
    <property type="project" value="InterPro"/>
</dbReference>
<comment type="caution">
    <text evidence="2">The sequence shown here is derived from an EMBL/GenBank/DDBJ whole genome shotgun (WGS) entry which is preliminary data.</text>
</comment>
<feature type="domain" description="HNH" evidence="1">
    <location>
        <begin position="1"/>
        <end position="32"/>
    </location>
</feature>
<evidence type="ECO:0000313" key="2">
    <source>
        <dbReference type="EMBL" id="KKK75223.1"/>
    </source>
</evidence>
<reference evidence="2" key="1">
    <citation type="journal article" date="2015" name="Nature">
        <title>Complex archaea that bridge the gap between prokaryotes and eukaryotes.</title>
        <authorList>
            <person name="Spang A."/>
            <person name="Saw J.H."/>
            <person name="Jorgensen S.L."/>
            <person name="Zaremba-Niedzwiedzka K."/>
            <person name="Martijn J."/>
            <person name="Lind A.E."/>
            <person name="van Eijk R."/>
            <person name="Schleper C."/>
            <person name="Guy L."/>
            <person name="Ettema T.J."/>
        </authorList>
    </citation>
    <scope>NUCLEOTIDE SEQUENCE</scope>
</reference>
<dbReference type="InterPro" id="IPR002711">
    <property type="entry name" value="HNH"/>
</dbReference>
<feature type="non-terminal residue" evidence="2">
    <location>
        <position position="1"/>
    </location>
</feature>
<accession>A0A0F8Y1Q9</accession>
<dbReference type="EMBL" id="LAZR01055963">
    <property type="protein sequence ID" value="KKK75223.1"/>
    <property type="molecule type" value="Genomic_DNA"/>
</dbReference>